<dbReference type="AlphaFoldDB" id="A0A1Q8YDG6"/>
<evidence type="ECO:0000313" key="2">
    <source>
        <dbReference type="Proteomes" id="UP000185911"/>
    </source>
</evidence>
<name>A0A1Q8YDG6_9BURK</name>
<dbReference type="EMBL" id="MSYM01000013">
    <property type="protein sequence ID" value="OLP06043.1"/>
    <property type="molecule type" value="Genomic_DNA"/>
</dbReference>
<proteinExistence type="predicted"/>
<accession>A0A1Q8YDG6</accession>
<protein>
    <submittedName>
        <fullName evidence="1">Uncharacterized protein</fullName>
    </submittedName>
</protein>
<organism evidence="1 2">
    <name type="scientific">Rhodoferax antarcticus ANT.BR</name>
    <dbReference type="NCBI Taxonomy" id="1111071"/>
    <lineage>
        <taxon>Bacteria</taxon>
        <taxon>Pseudomonadati</taxon>
        <taxon>Pseudomonadota</taxon>
        <taxon>Betaproteobacteria</taxon>
        <taxon>Burkholderiales</taxon>
        <taxon>Comamonadaceae</taxon>
        <taxon>Rhodoferax</taxon>
    </lineage>
</organism>
<reference evidence="1 2" key="1">
    <citation type="submission" date="2017-01" db="EMBL/GenBank/DDBJ databases">
        <title>Genome sequence of Rhodoferax antarcticus ANT.BR, a psychrophilic purple nonsulfur bacterium from an Antarctic microbial mat.</title>
        <authorList>
            <person name="Baker J."/>
            <person name="Riester C."/>
            <person name="Skinner B."/>
            <person name="Newell A."/>
            <person name="Swingley W."/>
            <person name="Madigan M."/>
            <person name="Jung D."/>
            <person name="Asao M."/>
            <person name="Chen M."/>
            <person name="Loughlin P."/>
            <person name="Pan H."/>
            <person name="Lin S."/>
            <person name="Li N."/>
            <person name="Shaw J."/>
            <person name="Prado M."/>
            <person name="Sherman C."/>
            <person name="Li X."/>
            <person name="Tang J."/>
            <person name="Blankenship R."/>
            <person name="Zhao T."/>
            <person name="Touchman J."/>
            <person name="Sattley M."/>
        </authorList>
    </citation>
    <scope>NUCLEOTIDE SEQUENCE [LARGE SCALE GENOMIC DNA]</scope>
    <source>
        <strain evidence="1 2">ANT.BR</strain>
    </source>
</reference>
<gene>
    <name evidence="1" type="ORF">BLL52_2273</name>
</gene>
<comment type="caution">
    <text evidence="1">The sequence shown here is derived from an EMBL/GenBank/DDBJ whole genome shotgun (WGS) entry which is preliminary data.</text>
</comment>
<sequence length="41" mass="4668">MHQPQEPAAAGFFYGCWQRCASDIVFNYLIATSALYSWARP</sequence>
<dbReference type="Proteomes" id="UP000185911">
    <property type="component" value="Unassembled WGS sequence"/>
</dbReference>
<evidence type="ECO:0000313" key="1">
    <source>
        <dbReference type="EMBL" id="OLP06043.1"/>
    </source>
</evidence>
<keyword evidence="2" id="KW-1185">Reference proteome</keyword>